<protein>
    <submittedName>
        <fullName evidence="2 4">Uncharacterized protein</fullName>
    </submittedName>
</protein>
<proteinExistence type="predicted"/>
<dbReference type="AlphaFoldDB" id="A0A183IHS1"/>
<reference evidence="4" key="1">
    <citation type="submission" date="2016-06" db="UniProtKB">
        <authorList>
            <consortium name="WormBaseParasite"/>
        </authorList>
    </citation>
    <scope>IDENTIFICATION</scope>
</reference>
<keyword evidence="3" id="KW-1185">Reference proteome</keyword>
<evidence type="ECO:0000313" key="3">
    <source>
        <dbReference type="Proteomes" id="UP000270296"/>
    </source>
</evidence>
<organism evidence="4">
    <name type="scientific">Soboliphyme baturini</name>
    <dbReference type="NCBI Taxonomy" id="241478"/>
    <lineage>
        <taxon>Eukaryota</taxon>
        <taxon>Metazoa</taxon>
        <taxon>Ecdysozoa</taxon>
        <taxon>Nematoda</taxon>
        <taxon>Enoplea</taxon>
        <taxon>Dorylaimia</taxon>
        <taxon>Dioctophymatida</taxon>
        <taxon>Dioctophymatoidea</taxon>
        <taxon>Soboliphymatidae</taxon>
        <taxon>Soboliphyme</taxon>
    </lineage>
</organism>
<dbReference type="Proteomes" id="UP000270296">
    <property type="component" value="Unassembled WGS sequence"/>
</dbReference>
<dbReference type="EMBL" id="UZAM01007604">
    <property type="protein sequence ID" value="VDP00267.1"/>
    <property type="molecule type" value="Genomic_DNA"/>
</dbReference>
<dbReference type="WBParaSite" id="SBAD_0000331201-mRNA-1">
    <property type="protein sequence ID" value="SBAD_0000331201-mRNA-1"/>
    <property type="gene ID" value="SBAD_0000331201"/>
</dbReference>
<evidence type="ECO:0000313" key="4">
    <source>
        <dbReference type="WBParaSite" id="SBAD_0000331201-mRNA-1"/>
    </source>
</evidence>
<name>A0A183IHS1_9BILA</name>
<evidence type="ECO:0000313" key="2">
    <source>
        <dbReference type="EMBL" id="VDP00267.1"/>
    </source>
</evidence>
<accession>A0A183IHS1</accession>
<gene>
    <name evidence="2" type="ORF">SBAD_LOCUS3166</name>
</gene>
<evidence type="ECO:0000256" key="1">
    <source>
        <dbReference type="SAM" id="MobiDB-lite"/>
    </source>
</evidence>
<sequence length="113" mass="12049">MTLADDQATAEMVTPALQHDPIPSTAIIQQSGIEDEEVGESVDARVISSVHSVREIDVLPALQAFVDASTQTDANVESAYLKEDIFCLAGDHSGKEAEKKATQASKSDLALHE</sequence>
<reference evidence="2 3" key="2">
    <citation type="submission" date="2018-11" db="EMBL/GenBank/DDBJ databases">
        <authorList>
            <consortium name="Pathogen Informatics"/>
        </authorList>
    </citation>
    <scope>NUCLEOTIDE SEQUENCE [LARGE SCALE GENOMIC DNA]</scope>
</reference>
<feature type="region of interest" description="Disordered" evidence="1">
    <location>
        <begin position="1"/>
        <end position="23"/>
    </location>
</feature>